<dbReference type="InterPro" id="IPR045179">
    <property type="entry name" value="YgfZ/GcvT"/>
</dbReference>
<feature type="domain" description="GCVT N-terminal" evidence="1">
    <location>
        <begin position="28"/>
        <end position="153"/>
    </location>
</feature>
<dbReference type="InterPro" id="IPR006222">
    <property type="entry name" value="GCVT_N"/>
</dbReference>
<dbReference type="NCBIfam" id="TIGR03317">
    <property type="entry name" value="ygfZ_signature"/>
    <property type="match status" value="1"/>
</dbReference>
<accession>A0A1Q2SP14</accession>
<organism evidence="2 3">
    <name type="scientific">Candidatus Nitrosoglobus terrae</name>
    <dbReference type="NCBI Taxonomy" id="1630141"/>
    <lineage>
        <taxon>Bacteria</taxon>
        <taxon>Pseudomonadati</taxon>
        <taxon>Pseudomonadota</taxon>
        <taxon>Gammaproteobacteria</taxon>
        <taxon>Chromatiales</taxon>
        <taxon>Chromatiaceae</taxon>
        <taxon>Candidatus Nitrosoglobus</taxon>
    </lineage>
</organism>
<dbReference type="SUPFAM" id="SSF103025">
    <property type="entry name" value="Folate-binding domain"/>
    <property type="match status" value="1"/>
</dbReference>
<dbReference type="Gene3D" id="3.30.70.1400">
    <property type="entry name" value="Aminomethyltransferase beta-barrel domains"/>
    <property type="match status" value="1"/>
</dbReference>
<proteinExistence type="predicted"/>
<sequence>MEQKWRSFLIQAGAVFKNDSVLYFRGSREKLAALPNTIITDLSHLGLIAIAGEEARVFLQNLLTNDIREVNDQRSQLTGLCNPKGRLFAIFQLFQWNTHFYLSLPHSILESTLKRLSIYILRTRVSLINDSDHYCRFGLAGLQADNMLAQLLNITPLTANEVYQTPNLCIIRMPDQLPRFEIMGEFNFIQELWNELKKAADPVGTRIWELLTIRAGIARIYPETQELFIPQQVNLELSGGVSFTKGCYPGQEIIARMHYRGKPSRRMLLAYILTDKPPKPADPLYVSNNNDKEHVGEIVAAESTLDGGYDSLVVLHTASLEKGEIVLNNEMKSKLIFQKLPYEVPL</sequence>
<dbReference type="AlphaFoldDB" id="A0A1Q2SP14"/>
<dbReference type="InterPro" id="IPR017703">
    <property type="entry name" value="YgfZ/GCV_T_CS"/>
</dbReference>
<evidence type="ECO:0000313" key="3">
    <source>
        <dbReference type="Proteomes" id="UP000243679"/>
    </source>
</evidence>
<gene>
    <name evidence="2" type="ORF">TAO_1496</name>
</gene>
<dbReference type="PANTHER" id="PTHR22602">
    <property type="entry name" value="TRANSFERASE CAF17, MITOCHONDRIAL-RELATED"/>
    <property type="match status" value="1"/>
</dbReference>
<dbReference type="RefSeq" id="WP_096527366.1">
    <property type="nucleotide sequence ID" value="NZ_AP014836.1"/>
</dbReference>
<name>A0A1Q2SP14_9GAMM</name>
<dbReference type="GO" id="GO:0016226">
    <property type="term" value="P:iron-sulfur cluster assembly"/>
    <property type="evidence" value="ECO:0007669"/>
    <property type="project" value="TreeGrafter"/>
</dbReference>
<protein>
    <submittedName>
        <fullName evidence="2">Glycine cleavage system protein T</fullName>
    </submittedName>
</protein>
<dbReference type="KEGG" id="ntt:TAO_1496"/>
<dbReference type="Gene3D" id="2.40.30.160">
    <property type="match status" value="1"/>
</dbReference>
<reference evidence="2 3" key="1">
    <citation type="journal article" date="2017" name="ISME J.">
        <title>An acid-tolerant ammonia-oxidizing ?-proteobacterium from soil.</title>
        <authorList>
            <person name="Hayatsu M."/>
            <person name="Tago K."/>
            <person name="Uchiyama I."/>
            <person name="Toyoda A."/>
            <person name="Wang Y."/>
            <person name="Shimomura Y."/>
            <person name="Okubo T."/>
            <person name="Kurisu F."/>
            <person name="Hirono Y."/>
            <person name="Nonaka K."/>
            <person name="Akiyama H."/>
            <person name="Itoh T."/>
            <person name="Takami H."/>
        </authorList>
    </citation>
    <scope>NUCLEOTIDE SEQUENCE [LARGE SCALE GENOMIC DNA]</scope>
    <source>
        <strain evidence="2 3">TAO100</strain>
    </source>
</reference>
<dbReference type="SUPFAM" id="SSF101790">
    <property type="entry name" value="Aminomethyltransferase beta-barrel domain"/>
    <property type="match status" value="1"/>
</dbReference>
<dbReference type="InterPro" id="IPR029043">
    <property type="entry name" value="GcvT/YgfZ_C"/>
</dbReference>
<keyword evidence="3" id="KW-1185">Reference proteome</keyword>
<dbReference type="PANTHER" id="PTHR22602:SF0">
    <property type="entry name" value="TRANSFERASE CAF17, MITOCHONDRIAL-RELATED"/>
    <property type="match status" value="1"/>
</dbReference>
<dbReference type="Gene3D" id="3.30.70.1630">
    <property type="match status" value="1"/>
</dbReference>
<evidence type="ECO:0000259" key="1">
    <source>
        <dbReference type="Pfam" id="PF01571"/>
    </source>
</evidence>
<dbReference type="OrthoDB" id="9796287at2"/>
<evidence type="ECO:0000313" key="2">
    <source>
        <dbReference type="EMBL" id="BAW80866.1"/>
    </source>
</evidence>
<dbReference type="EMBL" id="AP014836">
    <property type="protein sequence ID" value="BAW80866.1"/>
    <property type="molecule type" value="Genomic_DNA"/>
</dbReference>
<dbReference type="Pfam" id="PF01571">
    <property type="entry name" value="GCV_T"/>
    <property type="match status" value="1"/>
</dbReference>
<dbReference type="Proteomes" id="UP000243679">
    <property type="component" value="Chromosome"/>
</dbReference>